<evidence type="ECO:0000313" key="2">
    <source>
        <dbReference type="EMBL" id="AUE02803.1"/>
    </source>
</evidence>
<dbReference type="Proteomes" id="UP000232491">
    <property type="component" value="Chromosome"/>
</dbReference>
<gene>
    <name evidence="2" type="ORF">BB215W447A_0779</name>
    <name evidence="3" type="ORF">BIFLH24_01634</name>
    <name evidence="1" type="ORF">NRBB51_0755</name>
    <name evidence="4" type="ORF">PUW55_04400</name>
</gene>
<evidence type="ECO:0000313" key="1">
    <source>
        <dbReference type="EMBL" id="AUD80852.1"/>
    </source>
</evidence>
<dbReference type="Proteomes" id="UP000232609">
    <property type="component" value="Chromosome"/>
</dbReference>
<evidence type="ECO:0000313" key="7">
    <source>
        <dbReference type="Proteomes" id="UP000494173"/>
    </source>
</evidence>
<proteinExistence type="predicted"/>
<reference evidence="3 7" key="2">
    <citation type="submission" date="2019-10" db="EMBL/GenBank/DDBJ databases">
        <authorList>
            <consortium name="Melissa Lawson"/>
            <person name="O'neill I."/>
        </authorList>
    </citation>
    <scope>NUCLEOTIDE SEQUENCE [LARGE SCALE GENOMIC DNA]</scope>
    <source>
        <strain evidence="3">LH_24</strain>
    </source>
</reference>
<dbReference type="Proteomes" id="UP000494173">
    <property type="component" value="Unassembled WGS sequence"/>
</dbReference>
<dbReference type="OrthoDB" id="3268477at2"/>
<protein>
    <recommendedName>
        <fullName evidence="8">SPOR domain-containing protein</fullName>
    </recommendedName>
</protein>
<accession>A0A0L0LT11</accession>
<dbReference type="AlphaFoldDB" id="A0A0L0LT11"/>
<dbReference type="EMBL" id="CP021558">
    <property type="protein sequence ID" value="AUE02803.1"/>
    <property type="molecule type" value="Genomic_DNA"/>
</dbReference>
<organism evidence="2 5">
    <name type="scientific">Bifidobacterium breve</name>
    <dbReference type="NCBI Taxonomy" id="1685"/>
    <lineage>
        <taxon>Bacteria</taxon>
        <taxon>Bacillati</taxon>
        <taxon>Actinomycetota</taxon>
        <taxon>Actinomycetes</taxon>
        <taxon>Bifidobacteriales</taxon>
        <taxon>Bifidobacteriaceae</taxon>
        <taxon>Bifidobacterium</taxon>
    </lineage>
</organism>
<dbReference type="GeneID" id="29241361"/>
<dbReference type="EMBL" id="CP118083">
    <property type="protein sequence ID" value="WEB55604.1"/>
    <property type="molecule type" value="Genomic_DNA"/>
</dbReference>
<dbReference type="Proteomes" id="UP001219009">
    <property type="component" value="Chromosome"/>
</dbReference>
<evidence type="ECO:0000313" key="5">
    <source>
        <dbReference type="Proteomes" id="UP000232491"/>
    </source>
</evidence>
<dbReference type="OMA" id="HRMGPYK"/>
<dbReference type="EMBL" id="CABWKB010000017">
    <property type="protein sequence ID" value="VWQ23520.1"/>
    <property type="molecule type" value="Genomic_DNA"/>
</dbReference>
<evidence type="ECO:0000313" key="6">
    <source>
        <dbReference type="Proteomes" id="UP000232609"/>
    </source>
</evidence>
<dbReference type="RefSeq" id="WP_003829017.1">
    <property type="nucleotide sequence ID" value="NZ_BAABSL010000009.1"/>
</dbReference>
<evidence type="ECO:0000313" key="4">
    <source>
        <dbReference type="EMBL" id="WEB55604.1"/>
    </source>
</evidence>
<evidence type="ECO:0008006" key="8">
    <source>
        <dbReference type="Google" id="ProtNLM"/>
    </source>
</evidence>
<dbReference type="EMBL" id="CP021392">
    <property type="protein sequence ID" value="AUD80852.1"/>
    <property type="molecule type" value="Genomic_DNA"/>
</dbReference>
<reference evidence="4" key="3">
    <citation type="submission" date="2023-02" db="EMBL/GenBank/DDBJ databases">
        <authorList>
            <person name="Whidbey C."/>
        </authorList>
    </citation>
    <scope>NUCLEOTIDE SEQUENCE</scope>
    <source>
        <strain evidence="4">VSI11</strain>
    </source>
</reference>
<evidence type="ECO:0000313" key="3">
    <source>
        <dbReference type="EMBL" id="VWQ23520.1"/>
    </source>
</evidence>
<reference evidence="5 6" key="1">
    <citation type="submission" date="2017-05" db="EMBL/GenBank/DDBJ databases">
        <title>Comparative genomics and methylome analysis of the gut commensal Bifidobacterium breve.</title>
        <authorList>
            <person name="Bottacini F."/>
            <person name="Morrissey R."/>
            <person name="Roberts R.J."/>
            <person name="James K."/>
            <person name="van Breen J."/>
            <person name="Egan M."/>
            <person name="Lambert J."/>
            <person name="van Limpt K."/>
            <person name="Stanton C."/>
            <person name="Knol J."/>
            <person name="O' Connell Motherway M."/>
            <person name="van Sinderen D."/>
        </authorList>
    </citation>
    <scope>NUCLEOTIDE SEQUENCE [LARGE SCALE GENOMIC DNA]</scope>
    <source>
        <strain evidence="2 5">215W447a</strain>
        <strain evidence="1 6">NRBB51</strain>
    </source>
</reference>
<name>A0A0L0LT11_BIFBR</name>
<sequence>MADDEKNQWYYNTVKQRAEYGKISPIEQRMGPYKTKEDAEHAWDIVVDRNAKWDEENRRWDNYGVKPSAGKSSDTD</sequence>